<dbReference type="InterPro" id="IPR012312">
    <property type="entry name" value="Hemerythrin-like"/>
</dbReference>
<dbReference type="Proteomes" id="UP000026714">
    <property type="component" value="Unassembled WGS sequence"/>
</dbReference>
<dbReference type="CDD" id="cd12108">
    <property type="entry name" value="Hr-like"/>
    <property type="match status" value="1"/>
</dbReference>
<proteinExistence type="predicted"/>
<protein>
    <recommendedName>
        <fullName evidence="1">Hemerythrin-like domain-containing protein</fullName>
    </recommendedName>
</protein>
<name>A0A059KR70_9BURK</name>
<keyword evidence="3" id="KW-1185">Reference proteome</keyword>
<gene>
    <name evidence="2" type="ORF">X805_07070</name>
</gene>
<dbReference type="STRING" id="34103.SAMN05421778_10397"/>
<dbReference type="eggNOG" id="COG3945">
    <property type="taxonomic scope" value="Bacteria"/>
</dbReference>
<dbReference type="Gene3D" id="1.20.120.520">
    <property type="entry name" value="nmb1532 protein domain like"/>
    <property type="match status" value="1"/>
</dbReference>
<comment type="caution">
    <text evidence="2">The sequence shown here is derived from an EMBL/GenBank/DDBJ whole genome shotgun (WGS) entry which is preliminary data.</text>
</comment>
<organism evidence="2 3">
    <name type="scientific">Sphaerotilus natans subsp. natans DSM 6575</name>
    <dbReference type="NCBI Taxonomy" id="1286631"/>
    <lineage>
        <taxon>Bacteria</taxon>
        <taxon>Pseudomonadati</taxon>
        <taxon>Pseudomonadota</taxon>
        <taxon>Betaproteobacteria</taxon>
        <taxon>Burkholderiales</taxon>
        <taxon>Sphaerotilaceae</taxon>
        <taxon>Sphaerotilus</taxon>
    </lineage>
</organism>
<reference evidence="2 3" key="1">
    <citation type="journal article" date="2014" name="FEMS Microbiol. Ecol.">
        <title>Sphaerotilus natans encrusted with nanoball-shaped Fe(III) oxide minerals formed by nitrate-reducing mixotrophic Fe(II) oxidation.</title>
        <authorList>
            <person name="Park S."/>
            <person name="Kim D.H."/>
            <person name="Lee J.H."/>
            <person name="Hur H.G."/>
        </authorList>
    </citation>
    <scope>NUCLEOTIDE SEQUENCE [LARGE SCALE GENOMIC DNA]</scope>
    <source>
        <strain evidence="2 3">DSM 6575</strain>
    </source>
</reference>
<sequence length="189" mass="20531">MTLPGFHSPAIGFEQPFEMLAACHERVERTLALFERLVAHVRAQGHDAASRSAAADVLRYFDLAAPHHHQDEERHVLPRLRASGAAEALALADTLEAEHRRMELLWARLREPLRAWREASDGDGPGRDFPLEAERQAWAALYAAHIAAEEGRAYPQARAGIDAQPAAAATLAGIGAEMAARRRAPGGAA</sequence>
<accession>A0A059KR70</accession>
<evidence type="ECO:0000313" key="3">
    <source>
        <dbReference type="Proteomes" id="UP000026714"/>
    </source>
</evidence>
<dbReference type="AlphaFoldDB" id="A0A059KR70"/>
<evidence type="ECO:0000259" key="1">
    <source>
        <dbReference type="Pfam" id="PF01814"/>
    </source>
</evidence>
<dbReference type="Pfam" id="PF01814">
    <property type="entry name" value="Hemerythrin"/>
    <property type="match status" value="1"/>
</dbReference>
<dbReference type="EMBL" id="AZRA01000017">
    <property type="protein sequence ID" value="KDB53729.1"/>
    <property type="molecule type" value="Genomic_DNA"/>
</dbReference>
<feature type="domain" description="Hemerythrin-like" evidence="1">
    <location>
        <begin position="16"/>
        <end position="157"/>
    </location>
</feature>
<evidence type="ECO:0000313" key="2">
    <source>
        <dbReference type="EMBL" id="KDB53729.1"/>
    </source>
</evidence>